<comment type="pathway">
    <text evidence="4">Glycan metabolism; heparan sulfate biosynthesis.</text>
</comment>
<evidence type="ECO:0000256" key="10">
    <source>
        <dbReference type="ARBA" id="ARBA00022723"/>
    </source>
</evidence>
<dbReference type="UniPathway" id="UPA00756"/>
<protein>
    <recommendedName>
        <fullName evidence="6">protein xylosyltransferase</fullName>
        <ecNumber evidence="6">2.4.2.26</ecNumber>
    </recommendedName>
    <alternativeName>
        <fullName evidence="18">Peptide O-xylosyltransferase</fullName>
    </alternativeName>
</protein>
<keyword evidence="8 21" id="KW-0808">Transferase</keyword>
<keyword evidence="14" id="KW-0333">Golgi apparatus</keyword>
<sequence>MNYSYKYLGILIIFTIVSITVLVTFNSNSIVQNSQPISNKLVDNNNLKVEDKWKYYRVRSNSANANVSVHYNIPKNFPSKHGNNAAAKKTKTESSGIETSSMKTMVCKNGGIGFQGECICTYPFSGKECEISKEDDCKSSPLKFSVDNVNASSCTIDPTIICCSSKHRNSQKLFHQYSNNQNVELKRLLSLYGPWDENDKSLFTYLLQTEDESANSPMSLKNKDFDHSQFDFEKYYSISKTNLAFVILLKHFDSDTFEKLFTTIYRSKHYYVIHVDRDANKKEVEKFKSYMSNIKNAENIAVLNTNYYGNISPLYAEITAYDQLFKMAEKRAKNISSTDQIWSHVINLNYNHYPTKSFADLEMILSLPANINRNYIGEYNSEKGSNNYEKNWIECNNSRIYIDSHHCGDFKNIVNSIDKTKITEGSQWHIISNRFARYLISNIEPLERLLSMKFILQPEELFFQASKNYKLKDQHWDRSNYRYSPKNGKELKFNELQNYRHPHYFATHVNSDSLRHDIVTHYLKKKMADPFSLV</sequence>
<dbReference type="GO" id="GO:0046872">
    <property type="term" value="F:metal ion binding"/>
    <property type="evidence" value="ECO:0007669"/>
    <property type="project" value="UniProtKB-KW"/>
</dbReference>
<keyword evidence="13 20" id="KW-1133">Transmembrane helix</keyword>
<dbReference type="GO" id="GO:0015012">
    <property type="term" value="P:heparan sulfate proteoglycan biosynthetic process"/>
    <property type="evidence" value="ECO:0007669"/>
    <property type="project" value="UniProtKB-UniPathway"/>
</dbReference>
<evidence type="ECO:0000256" key="12">
    <source>
        <dbReference type="ARBA" id="ARBA00022968"/>
    </source>
</evidence>
<feature type="transmembrane region" description="Helical" evidence="20">
    <location>
        <begin position="7"/>
        <end position="25"/>
    </location>
</feature>
<dbReference type="UniPathway" id="UPA00755"/>
<keyword evidence="17" id="KW-0325">Glycoprotein</keyword>
<dbReference type="InParanoid" id="A0A152A6H9"/>
<evidence type="ECO:0000313" key="22">
    <source>
        <dbReference type="Proteomes" id="UP000076078"/>
    </source>
</evidence>
<dbReference type="GO" id="GO:0030158">
    <property type="term" value="F:protein xylosyltransferase activity"/>
    <property type="evidence" value="ECO:0007669"/>
    <property type="project" value="UniProtKB-EC"/>
</dbReference>
<dbReference type="PANTHER" id="PTHR46025">
    <property type="entry name" value="XYLOSYLTRANSFERASE OXT"/>
    <property type="match status" value="1"/>
</dbReference>
<comment type="catalytic activity">
    <reaction evidence="19">
        <text>UDP-alpha-D-xylose + L-seryl-[protein] = 3-O-(beta-D-xylosyl)-L-seryl-[protein] + UDP + H(+)</text>
        <dbReference type="Rhea" id="RHEA:50192"/>
        <dbReference type="Rhea" id="RHEA-COMP:9863"/>
        <dbReference type="Rhea" id="RHEA-COMP:12567"/>
        <dbReference type="ChEBI" id="CHEBI:15378"/>
        <dbReference type="ChEBI" id="CHEBI:29999"/>
        <dbReference type="ChEBI" id="CHEBI:57632"/>
        <dbReference type="ChEBI" id="CHEBI:58223"/>
        <dbReference type="ChEBI" id="CHEBI:132085"/>
        <dbReference type="EC" id="2.4.2.26"/>
    </reaction>
</comment>
<dbReference type="InterPro" id="IPR003406">
    <property type="entry name" value="Glyco_trans_14"/>
</dbReference>
<evidence type="ECO:0000256" key="3">
    <source>
        <dbReference type="ARBA" id="ARBA00004840"/>
    </source>
</evidence>
<evidence type="ECO:0000256" key="20">
    <source>
        <dbReference type="SAM" id="Phobius"/>
    </source>
</evidence>
<comment type="subcellular location">
    <subcellularLocation>
        <location evidence="2">Endoplasmic reticulum membrane</location>
        <topology evidence="2">Single-pass type II membrane protein</topology>
    </subcellularLocation>
    <subcellularLocation>
        <location evidence="1">Golgi apparatus membrane</location>
        <topology evidence="1">Single-pass type II membrane protein</topology>
    </subcellularLocation>
</comment>
<dbReference type="Pfam" id="PF02485">
    <property type="entry name" value="Branch"/>
    <property type="match status" value="1"/>
</dbReference>
<evidence type="ECO:0000256" key="9">
    <source>
        <dbReference type="ARBA" id="ARBA00022692"/>
    </source>
</evidence>
<comment type="similarity">
    <text evidence="5">Belongs to the glycosyltransferase 14 family. XylT subfamily.</text>
</comment>
<evidence type="ECO:0000313" key="21">
    <source>
        <dbReference type="EMBL" id="KYR01838.1"/>
    </source>
</evidence>
<name>A0A152A6H9_TIELA</name>
<dbReference type="InterPro" id="IPR043538">
    <property type="entry name" value="XYLT"/>
</dbReference>
<evidence type="ECO:0000256" key="4">
    <source>
        <dbReference type="ARBA" id="ARBA00005093"/>
    </source>
</evidence>
<evidence type="ECO:0000256" key="2">
    <source>
        <dbReference type="ARBA" id="ARBA00004648"/>
    </source>
</evidence>
<comment type="caution">
    <text evidence="21">The sequence shown here is derived from an EMBL/GenBank/DDBJ whole genome shotgun (WGS) entry which is preliminary data.</text>
</comment>
<evidence type="ECO:0000256" key="19">
    <source>
        <dbReference type="ARBA" id="ARBA00047847"/>
    </source>
</evidence>
<evidence type="ECO:0000256" key="14">
    <source>
        <dbReference type="ARBA" id="ARBA00023034"/>
    </source>
</evidence>
<dbReference type="GO" id="GO:0005789">
    <property type="term" value="C:endoplasmic reticulum membrane"/>
    <property type="evidence" value="ECO:0007669"/>
    <property type="project" value="UniProtKB-SubCell"/>
</dbReference>
<keyword evidence="7" id="KW-0328">Glycosyltransferase</keyword>
<evidence type="ECO:0000256" key="5">
    <source>
        <dbReference type="ARBA" id="ARBA00010195"/>
    </source>
</evidence>
<dbReference type="FunCoup" id="A0A152A6H9">
    <property type="interactions" value="2"/>
</dbReference>
<evidence type="ECO:0000256" key="1">
    <source>
        <dbReference type="ARBA" id="ARBA00004323"/>
    </source>
</evidence>
<dbReference type="OrthoDB" id="2019572at2759"/>
<evidence type="ECO:0000256" key="6">
    <source>
        <dbReference type="ARBA" id="ARBA00011972"/>
    </source>
</evidence>
<keyword evidence="10" id="KW-0479">Metal-binding</keyword>
<dbReference type="GO" id="GO:0050650">
    <property type="term" value="P:chondroitin sulfate proteoglycan biosynthetic process"/>
    <property type="evidence" value="ECO:0007669"/>
    <property type="project" value="TreeGrafter"/>
</dbReference>
<dbReference type="PANTHER" id="PTHR46025:SF3">
    <property type="entry name" value="XYLOSYLTRANSFERASE OXT"/>
    <property type="match status" value="1"/>
</dbReference>
<accession>A0A152A6H9</accession>
<evidence type="ECO:0000256" key="7">
    <source>
        <dbReference type="ARBA" id="ARBA00022676"/>
    </source>
</evidence>
<keyword evidence="22" id="KW-1185">Reference proteome</keyword>
<keyword evidence="16" id="KW-1015">Disulfide bond</keyword>
<evidence type="ECO:0000256" key="18">
    <source>
        <dbReference type="ARBA" id="ARBA00042865"/>
    </source>
</evidence>
<keyword evidence="9 20" id="KW-0812">Transmembrane</keyword>
<proteinExistence type="inferred from homology"/>
<evidence type="ECO:0000256" key="13">
    <source>
        <dbReference type="ARBA" id="ARBA00022989"/>
    </source>
</evidence>
<organism evidence="21 22">
    <name type="scientific">Tieghemostelium lacteum</name>
    <name type="common">Slime mold</name>
    <name type="synonym">Dictyostelium lacteum</name>
    <dbReference type="NCBI Taxonomy" id="361077"/>
    <lineage>
        <taxon>Eukaryota</taxon>
        <taxon>Amoebozoa</taxon>
        <taxon>Evosea</taxon>
        <taxon>Eumycetozoa</taxon>
        <taxon>Dictyostelia</taxon>
        <taxon>Dictyosteliales</taxon>
        <taxon>Raperosteliaceae</taxon>
        <taxon>Tieghemostelium</taxon>
    </lineage>
</organism>
<dbReference type="Proteomes" id="UP000076078">
    <property type="component" value="Unassembled WGS sequence"/>
</dbReference>
<evidence type="ECO:0000256" key="15">
    <source>
        <dbReference type="ARBA" id="ARBA00023136"/>
    </source>
</evidence>
<keyword evidence="11" id="KW-0256">Endoplasmic reticulum</keyword>
<comment type="pathway">
    <text evidence="3">Glycan metabolism; chondroitin sulfate biosynthesis.</text>
</comment>
<keyword evidence="15 20" id="KW-0472">Membrane</keyword>
<evidence type="ECO:0000256" key="16">
    <source>
        <dbReference type="ARBA" id="ARBA00023157"/>
    </source>
</evidence>
<keyword evidence="12" id="KW-0735">Signal-anchor</keyword>
<dbReference type="EC" id="2.4.2.26" evidence="6"/>
<gene>
    <name evidence="21" type="ORF">DLAC_01856</name>
</gene>
<evidence type="ECO:0000256" key="8">
    <source>
        <dbReference type="ARBA" id="ARBA00022679"/>
    </source>
</evidence>
<reference evidence="21 22" key="1">
    <citation type="submission" date="2015-12" db="EMBL/GenBank/DDBJ databases">
        <title>Dictyostelia acquired genes for synthesis and detection of signals that induce cell-type specialization by lateral gene transfer from prokaryotes.</title>
        <authorList>
            <person name="Gloeckner G."/>
            <person name="Schaap P."/>
        </authorList>
    </citation>
    <scope>NUCLEOTIDE SEQUENCE [LARGE SCALE GENOMIC DNA]</scope>
    <source>
        <strain evidence="21 22">TK</strain>
    </source>
</reference>
<evidence type="ECO:0000256" key="17">
    <source>
        <dbReference type="ARBA" id="ARBA00023180"/>
    </source>
</evidence>
<dbReference type="GO" id="GO:0000139">
    <property type="term" value="C:Golgi membrane"/>
    <property type="evidence" value="ECO:0007669"/>
    <property type="project" value="UniProtKB-SubCell"/>
</dbReference>
<dbReference type="AlphaFoldDB" id="A0A152A6H9"/>
<evidence type="ECO:0000256" key="11">
    <source>
        <dbReference type="ARBA" id="ARBA00022824"/>
    </source>
</evidence>
<dbReference type="STRING" id="361077.A0A152A6H9"/>
<dbReference type="EMBL" id="LODT01000006">
    <property type="protein sequence ID" value="KYR01838.1"/>
    <property type="molecule type" value="Genomic_DNA"/>
</dbReference>
<dbReference type="OMA" id="MINIEYQ"/>